<keyword evidence="1" id="KW-0378">Hydrolase</keyword>
<dbReference type="Proteomes" id="UP000779049">
    <property type="component" value="Unassembled WGS sequence"/>
</dbReference>
<dbReference type="InterPro" id="IPR000330">
    <property type="entry name" value="SNF2_N"/>
</dbReference>
<sequence>MLVEKMYVRCPADKESMTDPRVFVCGQITKVDQFKKTVKVRIYDPLSYLMFFENLPKGEIEIPQSMAQRCTFFLGSSVFAKNRRCKVLSCVRAKDQFYYYYLQDEESKEIFRQCEKNIVAAFNNGRVDPTEQLKRYEFQNPCWYLGHSIVSKSMNVLDNSIYGFKELAGSKIYLLPHQVNSIMRCLQEEPCRYMLADEVGMGKTIEAISVFKIYMKDRSDKKALIIVPETLKEQWITELFLKFNIEQGKDSNHNCVVVKTISEISLLDQNTSWDFVIIDEVHRYLSDSGQYESIHNISRRTRNILLLSATPVQQRRAEYLGLLRLLLPSKYDSFTEEKFGKLIDKQSHIIQKTALILDDLSDFEGTIDDAIDEEEDPHESEDCQDLFEEIQEGLEEICDDLDDSRLNELFEAISFEENDLGVYAIKVMISYICSNYQIESNIIRNRRKLLEVTEDEERLLPIRELETQTYELDSDKNVYEALTYELLSNWILEITKENSQCVESIIRPLLSAFFSSPWAFEDAIKEVEQKGIHVSEGIKINAERWKSFEQNIINEISKVIDDPDYYLDFYSTRLLTVINAVYEELFDQKIVLFTNYKGTFDAYRKILEGIFSKEEVSFFGAGMSKDEIELNAYRFQNDRSCRIMLCDYTGGEGRNFQCADYIVHIDLPWDANMIEQRIGRLDRLERDPSRPIVHSVVIYTLETFEEALFNFWNEGLKIFTQSLSGMEIIMKEINSEIISAIQNDFKHGLFEKIPGIIESADEMRATVRKEQNFDAAGFIYRPMYNELKRLIDYYSQNENELFANTMTSWASLAGFHGTTSKLGIITYSASSFVPKSAINALLIPPRWNEYLNSAQNAFTTRVQGAYDRSKAIKNVAGSIRGTFIRKKAIENDYLHFFAPGDAVFDCIVDNAIHSCKGQASAFAFQSNLDWTGLVFTWSLAPNIDYLMDNGVSVYALSPYRNYLMSEQVVVAVSIKNDDEIDDYQVVREYMRLVESGFKPQNVVHLGKRGGGHGFLKDEIDGMSNIEWFKQEYSEENWIDLVDNAKKEASEKAMDVFVRRSNIRGAREEMERTLSARAANADYFGISQEGLEELKETQAIILNAIKRPRLVLESAAFVWMGKN</sequence>
<evidence type="ECO:0000313" key="4">
    <source>
        <dbReference type="EMBL" id="MBY0759718.1"/>
    </source>
</evidence>
<dbReference type="Pfam" id="PF00271">
    <property type="entry name" value="Helicase_C"/>
    <property type="match status" value="1"/>
</dbReference>
<dbReference type="CDD" id="cd18793">
    <property type="entry name" value="SF2_C_SNF"/>
    <property type="match status" value="1"/>
</dbReference>
<feature type="domain" description="Helicase C-terminal" evidence="3">
    <location>
        <begin position="577"/>
        <end position="734"/>
    </location>
</feature>
<dbReference type="InterPro" id="IPR038718">
    <property type="entry name" value="SNF2-like_sf"/>
</dbReference>
<dbReference type="SMART" id="SM00490">
    <property type="entry name" value="HELICc"/>
    <property type="match status" value="1"/>
</dbReference>
<dbReference type="InterPro" id="IPR001650">
    <property type="entry name" value="Helicase_C-like"/>
</dbReference>
<dbReference type="PROSITE" id="PS51194">
    <property type="entry name" value="HELICASE_CTER"/>
    <property type="match status" value="1"/>
</dbReference>
<gene>
    <name evidence="4" type="ORF">FLB61_11620</name>
</gene>
<organism evidence="4 5">
    <name type="scientific">Sellimonas caecigallum</name>
    <dbReference type="NCBI Taxonomy" id="2592333"/>
    <lineage>
        <taxon>Bacteria</taxon>
        <taxon>Bacillati</taxon>
        <taxon>Bacillota</taxon>
        <taxon>Clostridia</taxon>
        <taxon>Lachnospirales</taxon>
        <taxon>Lachnospiraceae</taxon>
        <taxon>Sellimonas</taxon>
    </lineage>
</organism>
<dbReference type="GO" id="GO:0004386">
    <property type="term" value="F:helicase activity"/>
    <property type="evidence" value="ECO:0007669"/>
    <property type="project" value="UniProtKB-KW"/>
</dbReference>
<dbReference type="SMART" id="SM00487">
    <property type="entry name" value="DEXDc"/>
    <property type="match status" value="1"/>
</dbReference>
<keyword evidence="5" id="KW-1185">Reference proteome</keyword>
<dbReference type="RefSeq" id="WP_221920256.1">
    <property type="nucleotide sequence ID" value="NZ_CP173660.1"/>
</dbReference>
<evidence type="ECO:0000256" key="1">
    <source>
        <dbReference type="ARBA" id="ARBA00022801"/>
    </source>
</evidence>
<dbReference type="SUPFAM" id="SSF52540">
    <property type="entry name" value="P-loop containing nucleoside triphosphate hydrolases"/>
    <property type="match status" value="2"/>
</dbReference>
<dbReference type="PANTHER" id="PTHR45766:SF6">
    <property type="entry name" value="SWI_SNF-RELATED MATRIX-ASSOCIATED ACTIN-DEPENDENT REGULATOR OF CHROMATIN SUBFAMILY A-LIKE PROTEIN 1"/>
    <property type="match status" value="1"/>
</dbReference>
<keyword evidence="4" id="KW-0347">Helicase</keyword>
<accession>A0ABS7L9P9</accession>
<dbReference type="Gene3D" id="3.40.50.10810">
    <property type="entry name" value="Tandem AAA-ATPase domain"/>
    <property type="match status" value="1"/>
</dbReference>
<evidence type="ECO:0000259" key="3">
    <source>
        <dbReference type="PROSITE" id="PS51194"/>
    </source>
</evidence>
<dbReference type="InterPro" id="IPR049730">
    <property type="entry name" value="SNF2/RAD54-like_C"/>
</dbReference>
<evidence type="ECO:0000313" key="5">
    <source>
        <dbReference type="Proteomes" id="UP000779049"/>
    </source>
</evidence>
<dbReference type="PANTHER" id="PTHR45766">
    <property type="entry name" value="DNA ANNEALING HELICASE AND ENDONUCLEASE ZRANB3 FAMILY MEMBER"/>
    <property type="match status" value="1"/>
</dbReference>
<dbReference type="Pfam" id="PF00176">
    <property type="entry name" value="SNF2-rel_dom"/>
    <property type="match status" value="1"/>
</dbReference>
<dbReference type="Gene3D" id="3.40.50.300">
    <property type="entry name" value="P-loop containing nucleotide triphosphate hydrolases"/>
    <property type="match status" value="1"/>
</dbReference>
<dbReference type="PROSITE" id="PS51192">
    <property type="entry name" value="HELICASE_ATP_BIND_1"/>
    <property type="match status" value="1"/>
</dbReference>
<proteinExistence type="predicted"/>
<dbReference type="InterPro" id="IPR027417">
    <property type="entry name" value="P-loop_NTPase"/>
</dbReference>
<feature type="domain" description="Helicase ATP-binding" evidence="2">
    <location>
        <begin position="184"/>
        <end position="329"/>
    </location>
</feature>
<keyword evidence="4" id="KW-0547">Nucleotide-binding</keyword>
<dbReference type="EMBL" id="VIRV01000023">
    <property type="protein sequence ID" value="MBY0759718.1"/>
    <property type="molecule type" value="Genomic_DNA"/>
</dbReference>
<name>A0ABS7L9P9_9FIRM</name>
<reference evidence="4 5" key="1">
    <citation type="journal article" date="2020" name="New Microbes New Infect">
        <title>Sellimonas caecigallum sp. nov., description and genome sequence of a new member of the Sellimonas genus isolated from the cecum of feral chicken.</title>
        <authorList>
            <person name="Wongkuna S."/>
            <person name="Ghimire S."/>
            <person name="Antony L."/>
            <person name="Chankhamhaengdecha S."/>
            <person name="Janvilisri T."/>
            <person name="Scaria J."/>
        </authorList>
    </citation>
    <scope>NUCLEOTIDE SEQUENCE [LARGE SCALE GENOMIC DNA]</scope>
    <source>
        <strain evidence="4 5">SW451</strain>
    </source>
</reference>
<protein>
    <submittedName>
        <fullName evidence="4">DEAD/DEAH box helicase</fullName>
    </submittedName>
</protein>
<keyword evidence="4" id="KW-0067">ATP-binding</keyword>
<dbReference type="InterPro" id="IPR014001">
    <property type="entry name" value="Helicase_ATP-bd"/>
</dbReference>
<comment type="caution">
    <text evidence="4">The sequence shown here is derived from an EMBL/GenBank/DDBJ whole genome shotgun (WGS) entry which is preliminary data.</text>
</comment>
<evidence type="ECO:0000259" key="2">
    <source>
        <dbReference type="PROSITE" id="PS51192"/>
    </source>
</evidence>